<dbReference type="InterPro" id="IPR036573">
    <property type="entry name" value="CBM_sf_5/12"/>
</dbReference>
<keyword evidence="5" id="KW-1185">Reference proteome</keyword>
<dbReference type="GO" id="GO:0004553">
    <property type="term" value="F:hydrolase activity, hydrolyzing O-glycosyl compounds"/>
    <property type="evidence" value="ECO:0007669"/>
    <property type="project" value="InterPro"/>
</dbReference>
<reference evidence="4" key="2">
    <citation type="submission" date="2021-10" db="EMBL/GenBank/DDBJ databases">
        <title>Phylogenomics reveals ancestral predisposition of the termite-cultivated fungus Termitomyces towards a domesticated lifestyle.</title>
        <authorList>
            <person name="Auxier B."/>
            <person name="Grum-Grzhimaylo A."/>
            <person name="Cardenas M.E."/>
            <person name="Lodge J.D."/>
            <person name="Laessoe T."/>
            <person name="Pedersen O."/>
            <person name="Smith M.E."/>
            <person name="Kuyper T.W."/>
            <person name="Franco-Molano E.A."/>
            <person name="Baroni T.J."/>
            <person name="Aanen D.K."/>
        </authorList>
    </citation>
    <scope>NUCLEOTIDE SEQUENCE</scope>
    <source>
        <strain evidence="4">D49</strain>
    </source>
</reference>
<evidence type="ECO:0000256" key="2">
    <source>
        <dbReference type="SAM" id="MobiDB-lite"/>
    </source>
</evidence>
<dbReference type="OrthoDB" id="2142040at2759"/>
<protein>
    <recommendedName>
        <fullName evidence="3">Chitin-binding type-3 domain-containing protein</fullName>
    </recommendedName>
</protein>
<dbReference type="Proteomes" id="UP000717328">
    <property type="component" value="Unassembled WGS sequence"/>
</dbReference>
<evidence type="ECO:0000313" key="5">
    <source>
        <dbReference type="Proteomes" id="UP000717328"/>
    </source>
</evidence>
<evidence type="ECO:0000259" key="3">
    <source>
        <dbReference type="Pfam" id="PF02839"/>
    </source>
</evidence>
<dbReference type="AlphaFoldDB" id="A0A9P7K3X0"/>
<dbReference type="GO" id="GO:0030246">
    <property type="term" value="F:carbohydrate binding"/>
    <property type="evidence" value="ECO:0007669"/>
    <property type="project" value="InterPro"/>
</dbReference>
<dbReference type="EMBL" id="JABCKI010005849">
    <property type="protein sequence ID" value="KAG5637226.1"/>
    <property type="molecule type" value="Genomic_DNA"/>
</dbReference>
<keyword evidence="1" id="KW-0378">Hydrolase</keyword>
<dbReference type="GO" id="GO:0005576">
    <property type="term" value="C:extracellular region"/>
    <property type="evidence" value="ECO:0007669"/>
    <property type="project" value="InterPro"/>
</dbReference>
<name>A0A9P7K3X0_9AGAR</name>
<sequence>MTQGWEPGTAYGYGDVVCYEGHNYKIIQPHRAQSDWAPPITPALWGRIPDGNNSGGNNSGGNNSGYQQQQPQQQPPQGQQADHPYAGDNKPPPQPVAQGQAHWYEDKTKLGLGIGAGALLAGGIAAIVKKHEDHKEEAAGRTHWVNEARSRTEQFYRNGPQGPATWVLTQNKSIPQYAIEVGREKNVPLYICRAYHDDGKQIGRAAQNTEKGAVIGYKHKEIDVDTYEVLLGNLQALRWVPTRGKLNVGSLGHNPVEGGHEDNGTPLFIARAQKDGVWYPGKASATLDGAYVPLRGEEKNFKDYEVLCYN</sequence>
<proteinExistence type="predicted"/>
<feature type="compositionally biased region" description="Gly residues" evidence="2">
    <location>
        <begin position="53"/>
        <end position="63"/>
    </location>
</feature>
<reference evidence="4" key="1">
    <citation type="submission" date="2021-02" db="EMBL/GenBank/DDBJ databases">
        <authorList>
            <person name="Nieuwenhuis M."/>
            <person name="Van De Peppel L.J.J."/>
        </authorList>
    </citation>
    <scope>NUCLEOTIDE SEQUENCE</scope>
    <source>
        <strain evidence="4">D49</strain>
    </source>
</reference>
<comment type="caution">
    <text evidence="4">The sequence shown here is derived from an EMBL/GenBank/DDBJ whole genome shotgun (WGS) entry which is preliminary data.</text>
</comment>
<feature type="domain" description="Chitin-binding type-3" evidence="3">
    <location>
        <begin position="5"/>
        <end position="45"/>
    </location>
</feature>
<feature type="region of interest" description="Disordered" evidence="2">
    <location>
        <begin position="41"/>
        <end position="99"/>
    </location>
</feature>
<evidence type="ECO:0000256" key="1">
    <source>
        <dbReference type="ARBA" id="ARBA00022801"/>
    </source>
</evidence>
<evidence type="ECO:0000313" key="4">
    <source>
        <dbReference type="EMBL" id="KAG5637226.1"/>
    </source>
</evidence>
<dbReference type="PANTHER" id="PTHR31649:SF1">
    <property type="entry name" value="FARNESOIC ACID O-METHYL TRANSFERASE DOMAIN-CONTAINING PROTEIN"/>
    <property type="match status" value="1"/>
</dbReference>
<dbReference type="Gene3D" id="2.10.10.20">
    <property type="entry name" value="Carbohydrate-binding module superfamily 5/12"/>
    <property type="match status" value="1"/>
</dbReference>
<dbReference type="PANTHER" id="PTHR31649">
    <property type="entry name" value="AGAP009604-PA"/>
    <property type="match status" value="1"/>
</dbReference>
<feature type="compositionally biased region" description="Low complexity" evidence="2">
    <location>
        <begin position="64"/>
        <end position="80"/>
    </location>
</feature>
<dbReference type="Pfam" id="PF02839">
    <property type="entry name" value="CBM_5_12"/>
    <property type="match status" value="1"/>
</dbReference>
<dbReference type="Pfam" id="PF11901">
    <property type="entry name" value="DM9"/>
    <property type="match status" value="1"/>
</dbReference>
<gene>
    <name evidence="4" type="ORF">H0H81_005348</name>
</gene>
<organism evidence="4 5">
    <name type="scientific">Sphagnurus paluster</name>
    <dbReference type="NCBI Taxonomy" id="117069"/>
    <lineage>
        <taxon>Eukaryota</taxon>
        <taxon>Fungi</taxon>
        <taxon>Dikarya</taxon>
        <taxon>Basidiomycota</taxon>
        <taxon>Agaricomycotina</taxon>
        <taxon>Agaricomycetes</taxon>
        <taxon>Agaricomycetidae</taxon>
        <taxon>Agaricales</taxon>
        <taxon>Tricholomatineae</taxon>
        <taxon>Lyophyllaceae</taxon>
        <taxon>Sphagnurus</taxon>
    </lineage>
</organism>
<dbReference type="SUPFAM" id="SSF51055">
    <property type="entry name" value="Carbohydrate binding domain"/>
    <property type="match status" value="1"/>
</dbReference>
<dbReference type="InterPro" id="IPR006616">
    <property type="entry name" value="DM9_repeat"/>
</dbReference>
<dbReference type="InterPro" id="IPR003610">
    <property type="entry name" value="CBM5/12"/>
</dbReference>
<dbReference type="SMART" id="SM00696">
    <property type="entry name" value="DM9"/>
    <property type="match status" value="2"/>
</dbReference>
<dbReference type="CDD" id="cd12214">
    <property type="entry name" value="ChiA1_BD"/>
    <property type="match status" value="1"/>
</dbReference>
<dbReference type="GO" id="GO:0005975">
    <property type="term" value="P:carbohydrate metabolic process"/>
    <property type="evidence" value="ECO:0007669"/>
    <property type="project" value="InterPro"/>
</dbReference>
<accession>A0A9P7K3X0</accession>